<feature type="domain" description="DUF6471" evidence="1">
    <location>
        <begin position="38"/>
        <end position="101"/>
    </location>
</feature>
<evidence type="ECO:0000313" key="2">
    <source>
        <dbReference type="EMBL" id="EMD81934.1"/>
    </source>
</evidence>
<reference evidence="2 3" key="1">
    <citation type="journal article" date="2013" name="Genome Announc.">
        <title>Draft Genome Sequence of Strain JLT2015T, Belonging to the Family Sphingomonadaceae of the Alphaproteobacteria.</title>
        <authorList>
            <person name="Tang K."/>
            <person name="Liu K."/>
            <person name="Li S."/>
            <person name="Jiao N."/>
        </authorList>
    </citation>
    <scope>NUCLEOTIDE SEQUENCE [LARGE SCALE GENOMIC DNA]</scope>
    <source>
        <strain evidence="2 3">JLT2015</strain>
    </source>
</reference>
<name>M2T620_9SPHN</name>
<dbReference type="EMBL" id="AMRV01000012">
    <property type="protein sequence ID" value="EMD81934.1"/>
    <property type="molecule type" value="Genomic_DNA"/>
</dbReference>
<dbReference type="AlphaFoldDB" id="M2T620"/>
<dbReference type="RefSeq" id="WP_008603687.1">
    <property type="nucleotide sequence ID" value="NZ_AMRV01000012.1"/>
</dbReference>
<sequence length="129" mass="14635">MFWKMENDDVHLAFVPIQSYKAACTERIDAMPIEEKAWEEMVKNILRAEMMRRGVSYAGLADRLGEYGIEDNELNLRNKVSRGRFTAVFFMQCMQALGVEILQIPHAVEEAGKRGGAQALAKSRPEKAN</sequence>
<comment type="caution">
    <text evidence="2">The sequence shown here is derived from an EMBL/GenBank/DDBJ whole genome shotgun (WGS) entry which is preliminary data.</text>
</comment>
<dbReference type="InterPro" id="IPR045526">
    <property type="entry name" value="DUF6471"/>
</dbReference>
<gene>
    <name evidence="2" type="ORF">C725_2723</name>
</gene>
<organism evidence="2 3">
    <name type="scientific">Pacificimonas flava</name>
    <dbReference type="NCBI Taxonomy" id="1234595"/>
    <lineage>
        <taxon>Bacteria</taxon>
        <taxon>Pseudomonadati</taxon>
        <taxon>Pseudomonadota</taxon>
        <taxon>Alphaproteobacteria</taxon>
        <taxon>Sphingomonadales</taxon>
        <taxon>Sphingosinicellaceae</taxon>
        <taxon>Pacificimonas</taxon>
    </lineage>
</organism>
<protein>
    <submittedName>
        <fullName evidence="2">GMP synthase, PP-ATPase domain/subunit</fullName>
    </submittedName>
</protein>
<accession>M2T620</accession>
<evidence type="ECO:0000313" key="3">
    <source>
        <dbReference type="Proteomes" id="UP000011717"/>
    </source>
</evidence>
<dbReference type="Proteomes" id="UP000011717">
    <property type="component" value="Unassembled WGS sequence"/>
</dbReference>
<proteinExistence type="predicted"/>
<keyword evidence="3" id="KW-1185">Reference proteome</keyword>
<dbReference type="Pfam" id="PF20075">
    <property type="entry name" value="DUF6471"/>
    <property type="match status" value="1"/>
</dbReference>
<evidence type="ECO:0000259" key="1">
    <source>
        <dbReference type="Pfam" id="PF20075"/>
    </source>
</evidence>